<dbReference type="EMBL" id="BAABHW010000001">
    <property type="protein sequence ID" value="GAA5066216.1"/>
    <property type="molecule type" value="Genomic_DNA"/>
</dbReference>
<reference evidence="2" key="1">
    <citation type="journal article" date="2019" name="Int. J. Syst. Evol. Microbiol.">
        <title>The Global Catalogue of Microorganisms (GCM) 10K type strain sequencing project: providing services to taxonomists for standard genome sequencing and annotation.</title>
        <authorList>
            <consortium name="The Broad Institute Genomics Platform"/>
            <consortium name="The Broad Institute Genome Sequencing Center for Infectious Disease"/>
            <person name="Wu L."/>
            <person name="Ma J."/>
        </authorList>
    </citation>
    <scope>NUCLEOTIDE SEQUENCE [LARGE SCALE GENOMIC DNA]</scope>
    <source>
        <strain evidence="2">JCM 18015</strain>
    </source>
</reference>
<dbReference type="InterPro" id="IPR040442">
    <property type="entry name" value="Pyrv_kinase-like_dom_sf"/>
</dbReference>
<dbReference type="InterPro" id="IPR015813">
    <property type="entry name" value="Pyrv/PenolPyrv_kinase-like_dom"/>
</dbReference>
<dbReference type="CDD" id="cd00377">
    <property type="entry name" value="ICL_PEPM"/>
    <property type="match status" value="1"/>
</dbReference>
<dbReference type="PANTHER" id="PTHR42905">
    <property type="entry name" value="PHOSPHOENOLPYRUVATE CARBOXYLASE"/>
    <property type="match status" value="1"/>
</dbReference>
<dbReference type="Pfam" id="PF13714">
    <property type="entry name" value="PEP_mutase"/>
    <property type="match status" value="1"/>
</dbReference>
<dbReference type="GO" id="GO:0016829">
    <property type="term" value="F:lyase activity"/>
    <property type="evidence" value="ECO:0007669"/>
    <property type="project" value="UniProtKB-KW"/>
</dbReference>
<protein>
    <submittedName>
        <fullName evidence="1">Isocitrate lyase/PEP mutase family protein</fullName>
    </submittedName>
</protein>
<dbReference type="SUPFAM" id="SSF51621">
    <property type="entry name" value="Phosphoenolpyruvate/pyruvate domain"/>
    <property type="match status" value="1"/>
</dbReference>
<comment type="caution">
    <text evidence="1">The sequence shown here is derived from an EMBL/GenBank/DDBJ whole genome shotgun (WGS) entry which is preliminary data.</text>
</comment>
<evidence type="ECO:0000313" key="2">
    <source>
        <dbReference type="Proteomes" id="UP001499910"/>
    </source>
</evidence>
<dbReference type="RefSeq" id="WP_259546892.1">
    <property type="nucleotide sequence ID" value="NZ_BAABHW010000001.1"/>
</dbReference>
<dbReference type="InterPro" id="IPR039556">
    <property type="entry name" value="ICL/PEPM"/>
</dbReference>
<dbReference type="Gene3D" id="3.20.20.60">
    <property type="entry name" value="Phosphoenolpyruvate-binding domains"/>
    <property type="match status" value="1"/>
</dbReference>
<dbReference type="Proteomes" id="UP001499910">
    <property type="component" value="Unassembled WGS sequence"/>
</dbReference>
<evidence type="ECO:0000313" key="1">
    <source>
        <dbReference type="EMBL" id="GAA5066216.1"/>
    </source>
</evidence>
<dbReference type="PANTHER" id="PTHR42905:SF5">
    <property type="entry name" value="CARBOXYVINYL-CARBOXYPHOSPHONATE PHOSPHORYLMUTASE, CHLOROPLASTIC"/>
    <property type="match status" value="1"/>
</dbReference>
<keyword evidence="1" id="KW-0456">Lyase</keyword>
<organism evidence="1 2">
    <name type="scientific">[Roseibacterium] beibuensis</name>
    <dbReference type="NCBI Taxonomy" id="1193142"/>
    <lineage>
        <taxon>Bacteria</taxon>
        <taxon>Pseudomonadati</taxon>
        <taxon>Pseudomonadota</taxon>
        <taxon>Alphaproteobacteria</taxon>
        <taxon>Rhodobacterales</taxon>
        <taxon>Roseobacteraceae</taxon>
        <taxon>Roseicyclus</taxon>
    </lineage>
</organism>
<keyword evidence="2" id="KW-1185">Reference proteome</keyword>
<sequence length="286" mass="30694">MKASTRLRELMAGGGPVVAPGGYDGISARIIERTDFPAVYASGGAIARSAGIPDLGLISMAEITDRLATMVDAVGIPIIADADTGYGNALNAQHMVRAFERAGVAGFHLEDQQFPKRCGHYDDKSIVPVREMAQKIRAVKDAATDPDLVVIARTDGLAVEGFEATIDRSHAYMEAGADVIFVEAPTSVEQIERIAELLPYPKLINMFAGGKTPLIPTDRLGELGYSIVIIPSDLQRAAIWAMEQTLAAIRRDGSSAAFQNSMVSFGDREEIIGTKDWLARDKAYAV</sequence>
<proteinExistence type="predicted"/>
<accession>A0ABP9KXQ5</accession>
<gene>
    <name evidence="1" type="ORF">GCM10023209_04550</name>
</gene>
<name>A0ABP9KXQ5_9RHOB</name>